<dbReference type="GO" id="GO:0016853">
    <property type="term" value="F:isomerase activity"/>
    <property type="evidence" value="ECO:0007669"/>
    <property type="project" value="UniProtKB-KW"/>
</dbReference>
<dbReference type="PANTHER" id="PTHR46390">
    <property type="entry name" value="MANNOSE-1-PHOSPHATE GUANYLYLTRANSFERASE"/>
    <property type="match status" value="1"/>
</dbReference>
<dbReference type="EMBL" id="FOQU01000007">
    <property type="protein sequence ID" value="SFJ43699.1"/>
    <property type="molecule type" value="Genomic_DNA"/>
</dbReference>
<evidence type="ECO:0000256" key="7">
    <source>
        <dbReference type="ARBA" id="ARBA00047343"/>
    </source>
</evidence>
<evidence type="ECO:0000259" key="11">
    <source>
        <dbReference type="Pfam" id="PF22640"/>
    </source>
</evidence>
<name>A0A1I3RDE4_9BURK</name>
<feature type="domain" description="Nucleotidyl transferase" evidence="9">
    <location>
        <begin position="25"/>
        <end position="340"/>
    </location>
</feature>
<dbReference type="CDD" id="cd02213">
    <property type="entry name" value="cupin_PMI_typeII_C"/>
    <property type="match status" value="1"/>
</dbReference>
<dbReference type="Gene3D" id="2.60.120.10">
    <property type="entry name" value="Jelly Rolls"/>
    <property type="match status" value="1"/>
</dbReference>
<protein>
    <recommendedName>
        <fullName evidence="2">mannose-1-phosphate guanylyltransferase</fullName>
        <ecNumber evidence="2">2.7.7.13</ecNumber>
    </recommendedName>
</protein>
<dbReference type="FunFam" id="2.60.120.10:FF:000032">
    <property type="entry name" value="Mannose-1-phosphate guanylyltransferase/mannose-6-phosphate isomerase"/>
    <property type="match status" value="1"/>
</dbReference>
<evidence type="ECO:0000256" key="4">
    <source>
        <dbReference type="ARBA" id="ARBA00022695"/>
    </source>
</evidence>
<keyword evidence="5" id="KW-0547">Nucleotide-binding</keyword>
<dbReference type="Proteomes" id="UP000199548">
    <property type="component" value="Unassembled WGS sequence"/>
</dbReference>
<dbReference type="Pfam" id="PF01050">
    <property type="entry name" value="MannoseP_isomer"/>
    <property type="match status" value="1"/>
</dbReference>
<keyword evidence="12" id="KW-0413">Isomerase</keyword>
<dbReference type="AlphaFoldDB" id="A0A1I3RDE4"/>
<evidence type="ECO:0000256" key="6">
    <source>
        <dbReference type="ARBA" id="ARBA00023134"/>
    </source>
</evidence>
<dbReference type="InterPro" id="IPR029044">
    <property type="entry name" value="Nucleotide-diphossugar_trans"/>
</dbReference>
<evidence type="ECO:0000259" key="10">
    <source>
        <dbReference type="Pfam" id="PF01050"/>
    </source>
</evidence>
<proteinExistence type="inferred from homology"/>
<dbReference type="NCBIfam" id="TIGR01479">
    <property type="entry name" value="GMP_PMI"/>
    <property type="match status" value="1"/>
</dbReference>
<evidence type="ECO:0000313" key="12">
    <source>
        <dbReference type="EMBL" id="SFJ43699.1"/>
    </source>
</evidence>
<dbReference type="GO" id="GO:0005525">
    <property type="term" value="F:GTP binding"/>
    <property type="evidence" value="ECO:0007669"/>
    <property type="project" value="UniProtKB-KW"/>
</dbReference>
<feature type="domain" description="Mannose-6-phosphate isomerase type II C-terminal" evidence="10">
    <location>
        <begin position="405"/>
        <end position="519"/>
    </location>
</feature>
<evidence type="ECO:0000256" key="5">
    <source>
        <dbReference type="ARBA" id="ARBA00022741"/>
    </source>
</evidence>
<comment type="catalytic activity">
    <reaction evidence="7">
        <text>alpha-D-mannose 1-phosphate + GTP + H(+) = GDP-alpha-D-mannose + diphosphate</text>
        <dbReference type="Rhea" id="RHEA:15229"/>
        <dbReference type="ChEBI" id="CHEBI:15378"/>
        <dbReference type="ChEBI" id="CHEBI:33019"/>
        <dbReference type="ChEBI" id="CHEBI:37565"/>
        <dbReference type="ChEBI" id="CHEBI:57527"/>
        <dbReference type="ChEBI" id="CHEBI:58409"/>
        <dbReference type="EC" id="2.7.7.13"/>
    </reaction>
</comment>
<dbReference type="InterPro" id="IPR006375">
    <property type="entry name" value="Man1P_GuaTrfase/Man6P_Isoase"/>
</dbReference>
<dbReference type="InterPro" id="IPR014710">
    <property type="entry name" value="RmlC-like_jellyroll"/>
</dbReference>
<evidence type="ECO:0000256" key="2">
    <source>
        <dbReference type="ARBA" id="ARBA00012387"/>
    </source>
</evidence>
<dbReference type="SUPFAM" id="SSF51182">
    <property type="entry name" value="RmlC-like cupins"/>
    <property type="match status" value="1"/>
</dbReference>
<comment type="similarity">
    <text evidence="1 8">Belongs to the mannose-6-phosphate isomerase type 2 family.</text>
</comment>
<dbReference type="OrthoDB" id="9806359at2"/>
<evidence type="ECO:0000256" key="3">
    <source>
        <dbReference type="ARBA" id="ARBA00022679"/>
    </source>
</evidence>
<feature type="domain" description="MannoseP isomerase/GMP-like beta-helix" evidence="11">
    <location>
        <begin position="354"/>
        <end position="401"/>
    </location>
</feature>
<evidence type="ECO:0000256" key="1">
    <source>
        <dbReference type="ARBA" id="ARBA00006115"/>
    </source>
</evidence>
<dbReference type="InterPro" id="IPR005835">
    <property type="entry name" value="NTP_transferase_dom"/>
</dbReference>
<dbReference type="PANTHER" id="PTHR46390:SF1">
    <property type="entry name" value="MANNOSE-1-PHOSPHATE GUANYLYLTRANSFERASE"/>
    <property type="match status" value="1"/>
</dbReference>
<dbReference type="Pfam" id="PF00483">
    <property type="entry name" value="NTP_transferase"/>
    <property type="match status" value="1"/>
</dbReference>
<reference evidence="12 13" key="1">
    <citation type="submission" date="2016-10" db="EMBL/GenBank/DDBJ databases">
        <authorList>
            <person name="de Groot N.N."/>
        </authorList>
    </citation>
    <scope>NUCLEOTIDE SEQUENCE [LARGE SCALE GENOMIC DNA]</scope>
    <source>
        <strain evidence="12 13">LMG 23650</strain>
    </source>
</reference>
<dbReference type="GO" id="GO:0000271">
    <property type="term" value="P:polysaccharide biosynthetic process"/>
    <property type="evidence" value="ECO:0007669"/>
    <property type="project" value="InterPro"/>
</dbReference>
<accession>A0A1I3RDE4</accession>
<keyword evidence="6" id="KW-0342">GTP-binding</keyword>
<evidence type="ECO:0000259" key="9">
    <source>
        <dbReference type="Pfam" id="PF00483"/>
    </source>
</evidence>
<gene>
    <name evidence="12" type="ORF">SAMN05192543_107149</name>
</gene>
<dbReference type="CDD" id="cd02509">
    <property type="entry name" value="GDP-M1P_Guanylyltransferase"/>
    <property type="match status" value="1"/>
</dbReference>
<keyword evidence="13" id="KW-1185">Reference proteome</keyword>
<dbReference type="InterPro" id="IPR001538">
    <property type="entry name" value="Man6P_isomerase-2_C"/>
</dbReference>
<evidence type="ECO:0000256" key="8">
    <source>
        <dbReference type="RuleBase" id="RU004190"/>
    </source>
</evidence>
<evidence type="ECO:0000313" key="13">
    <source>
        <dbReference type="Proteomes" id="UP000199548"/>
    </source>
</evidence>
<keyword evidence="3 12" id="KW-0808">Transferase</keyword>
<dbReference type="Pfam" id="PF22640">
    <property type="entry name" value="ManC_GMP_beta-helix"/>
    <property type="match status" value="1"/>
</dbReference>
<dbReference type="InterPro" id="IPR011051">
    <property type="entry name" value="RmlC_Cupin_sf"/>
</dbReference>
<sequence length="540" mass="57705">MNRIAEPCTPELDDPTDVAQLVVQPVILAGGSGTRLWPLSRERSPKQLIDLLDDESLLEATVRRVAEAMGTARAGMAAAKHGATQLPMTLCAPLVICSEALHLLTAERLARCDAGARIVLEPAARNTAPALTVAALTALAAQAERGLSDDPVLVVTPADHLIADRAAFAAALAQAVVHAARGAIVTLGVPPTHAETGYGYIRTGNVLDANGARTIGRFVEKPDSELAARYVASGEYWWNSGVFVVRASVWLAAIDTCRPALAAACAAACRNASTARDGTLHLDRAAFAACPSDSIDYAVMERIGTEARLAGVAGVVVPLVAGWSDVGAWDAVWQVSEKDAAGNAARGPVLFEGTTDSFVHSDGRLVACVGLTNVVVVETADAVLVAAKDRVQDVKAIVGRLKAEQRNEAQDHRKVRRPWGYYDSLEHGNRFQVKRIVVNPGGRLSLQMHHHRAEHWVVVRGTARVTRGTESFLLSENESTYIPLGTTHRLENPGKTPLEIIEVQSGSYLGEDDIVRFDDQYGRVEHDQETANERPAAALP</sequence>
<keyword evidence="4 12" id="KW-0548">Nucleotidyltransferase</keyword>
<dbReference type="InterPro" id="IPR049577">
    <property type="entry name" value="GMPP_N"/>
</dbReference>
<dbReference type="EC" id="2.7.7.13" evidence="2"/>
<organism evidence="12 13">
    <name type="scientific">Paraburkholderia megapolitana</name>
    <dbReference type="NCBI Taxonomy" id="420953"/>
    <lineage>
        <taxon>Bacteria</taxon>
        <taxon>Pseudomonadati</taxon>
        <taxon>Pseudomonadota</taxon>
        <taxon>Betaproteobacteria</taxon>
        <taxon>Burkholderiales</taxon>
        <taxon>Burkholderiaceae</taxon>
        <taxon>Paraburkholderia</taxon>
    </lineage>
</organism>
<dbReference type="STRING" id="420953.SAMN05192543_107149"/>
<dbReference type="InterPro" id="IPR051161">
    <property type="entry name" value="Mannose-6P_isomerase_type2"/>
</dbReference>
<dbReference type="GO" id="GO:0009298">
    <property type="term" value="P:GDP-mannose biosynthetic process"/>
    <property type="evidence" value="ECO:0007669"/>
    <property type="project" value="TreeGrafter"/>
</dbReference>
<dbReference type="GO" id="GO:0004475">
    <property type="term" value="F:mannose-1-phosphate guanylyltransferase (GTP) activity"/>
    <property type="evidence" value="ECO:0007669"/>
    <property type="project" value="UniProtKB-EC"/>
</dbReference>
<dbReference type="RefSeq" id="WP_091016270.1">
    <property type="nucleotide sequence ID" value="NZ_CP041745.1"/>
</dbReference>
<dbReference type="SUPFAM" id="SSF53448">
    <property type="entry name" value="Nucleotide-diphospho-sugar transferases"/>
    <property type="match status" value="1"/>
</dbReference>
<dbReference type="Gene3D" id="3.90.550.10">
    <property type="entry name" value="Spore Coat Polysaccharide Biosynthesis Protein SpsA, Chain A"/>
    <property type="match status" value="1"/>
</dbReference>
<dbReference type="InterPro" id="IPR054566">
    <property type="entry name" value="ManC/GMP-like_b-helix"/>
</dbReference>